<dbReference type="EMBL" id="CP080590">
    <property type="protein sequence ID" value="QYO75334.1"/>
    <property type="molecule type" value="Genomic_DNA"/>
</dbReference>
<accession>A0ABX8WB69</accession>
<sequence>MTTPQPPAPAAERQLAPEEIAADRILAETVAFLVAASGRVEVAAMLRSMAAHLEAPGGR</sequence>
<evidence type="ECO:0000313" key="2">
    <source>
        <dbReference type="Proteomes" id="UP000825799"/>
    </source>
</evidence>
<keyword evidence="2" id="KW-1185">Reference proteome</keyword>
<name>A0ABX8WB69_9HYPH</name>
<dbReference type="RefSeq" id="WP_220303798.1">
    <property type="nucleotide sequence ID" value="NZ_CP080590.1"/>
</dbReference>
<gene>
    <name evidence="1" type="ORF">K1X15_11805</name>
</gene>
<protein>
    <submittedName>
        <fullName evidence="1">Uncharacterized protein</fullName>
    </submittedName>
</protein>
<evidence type="ECO:0000313" key="1">
    <source>
        <dbReference type="EMBL" id="QYO75334.1"/>
    </source>
</evidence>
<organism evidence="1 2">
    <name type="scientific">Devosia salina</name>
    <dbReference type="NCBI Taxonomy" id="2860336"/>
    <lineage>
        <taxon>Bacteria</taxon>
        <taxon>Pseudomonadati</taxon>
        <taxon>Pseudomonadota</taxon>
        <taxon>Alphaproteobacteria</taxon>
        <taxon>Hyphomicrobiales</taxon>
        <taxon>Devosiaceae</taxon>
        <taxon>Devosia</taxon>
    </lineage>
</organism>
<dbReference type="Proteomes" id="UP000825799">
    <property type="component" value="Chromosome"/>
</dbReference>
<proteinExistence type="predicted"/>
<reference evidence="1 2" key="1">
    <citation type="submission" date="2021-08" db="EMBL/GenBank/DDBJ databases">
        <title>Devosia salina sp. nov., isolated from the South China Sea sediment.</title>
        <authorList>
            <person name="Zhou Z."/>
        </authorList>
    </citation>
    <scope>NUCLEOTIDE SEQUENCE [LARGE SCALE GENOMIC DNA]</scope>
    <source>
        <strain evidence="1 2">SCS-3</strain>
    </source>
</reference>